<dbReference type="RefSeq" id="WP_012235458.1">
    <property type="nucleotide sequence ID" value="NC_010162.1"/>
</dbReference>
<proteinExistence type="predicted"/>
<dbReference type="OrthoDB" id="5506532at2"/>
<keyword evidence="2" id="KW-0812">Transmembrane</keyword>
<dbReference type="PANTHER" id="PTHR36194:SF1">
    <property type="entry name" value="S-LAYER-LIKE PROTEIN"/>
    <property type="match status" value="1"/>
</dbReference>
<dbReference type="HOGENOM" id="CLU_056176_0_0_7"/>
<dbReference type="PANTHER" id="PTHR36194">
    <property type="entry name" value="S-LAYER-LIKE PROTEIN"/>
    <property type="match status" value="1"/>
</dbReference>
<dbReference type="Pfam" id="PF08308">
    <property type="entry name" value="PEGA"/>
    <property type="match status" value="2"/>
</dbReference>
<dbReference type="KEGG" id="scl:sce2826"/>
<name>A9GBC0_SORC5</name>
<dbReference type="EMBL" id="AM746676">
    <property type="protein sequence ID" value="CAN92985.1"/>
    <property type="molecule type" value="Genomic_DNA"/>
</dbReference>
<dbReference type="AlphaFoldDB" id="A9GBC0"/>
<keyword evidence="3" id="KW-0732">Signal</keyword>
<protein>
    <submittedName>
        <fullName evidence="5">Membrane protein</fullName>
    </submittedName>
</protein>
<feature type="region of interest" description="Disordered" evidence="1">
    <location>
        <begin position="45"/>
        <end position="72"/>
    </location>
</feature>
<sequence length="371" mass="38364">MSWPGSERLPPWSSRSLRAGAAVALGGAVLAALAPAAAQPAPAAAQPAPAAAQPAPAGAQPSPAAGAPAVQGPLSATLTGEAKAEYEAARILFNDGDYRNAIIKFERSYELSGDPRLLWNIALCQKNLKRYARLLGTVEKLLRDAGPQLGEQDRKDAAALIEATKAYVSRLDLKASEAGATVFIDGEEVGQTPLSEPVLLDVGTRKIRVTKKGFKDVEVSQQVTGGGDVTVTATLEKEVHQGRLIVTAAPDAVISIDGRVVGRGGYDGPVPSGGHALRVTASGMVTHQSEVMIQDNQTRRVQVTLVPQPKQSNVETWLWIGGGVLVAAGAVLVATGVFGPEPPVDGRTSPGSVSLARKGGATFTIPFGGGR</sequence>
<dbReference type="SUPFAM" id="SSF48452">
    <property type="entry name" value="TPR-like"/>
    <property type="match status" value="1"/>
</dbReference>
<dbReference type="InterPro" id="IPR011990">
    <property type="entry name" value="TPR-like_helical_dom_sf"/>
</dbReference>
<keyword evidence="2" id="KW-0472">Membrane</keyword>
<reference evidence="5 6" key="1">
    <citation type="journal article" date="2007" name="Nat. Biotechnol.">
        <title>Complete genome sequence of the myxobacterium Sorangium cellulosum.</title>
        <authorList>
            <person name="Schneiker S."/>
            <person name="Perlova O."/>
            <person name="Kaiser O."/>
            <person name="Gerth K."/>
            <person name="Alici A."/>
            <person name="Altmeyer M.O."/>
            <person name="Bartels D."/>
            <person name="Bekel T."/>
            <person name="Beyer S."/>
            <person name="Bode E."/>
            <person name="Bode H.B."/>
            <person name="Bolten C.J."/>
            <person name="Choudhuri J.V."/>
            <person name="Doss S."/>
            <person name="Elnakady Y.A."/>
            <person name="Frank B."/>
            <person name="Gaigalat L."/>
            <person name="Goesmann A."/>
            <person name="Groeger C."/>
            <person name="Gross F."/>
            <person name="Jelsbak L."/>
            <person name="Jelsbak L."/>
            <person name="Kalinowski J."/>
            <person name="Kegler C."/>
            <person name="Knauber T."/>
            <person name="Konietzny S."/>
            <person name="Kopp M."/>
            <person name="Krause L."/>
            <person name="Krug D."/>
            <person name="Linke B."/>
            <person name="Mahmud T."/>
            <person name="Martinez-Arias R."/>
            <person name="McHardy A.C."/>
            <person name="Merai M."/>
            <person name="Meyer F."/>
            <person name="Mormann S."/>
            <person name="Munoz-Dorado J."/>
            <person name="Perez J."/>
            <person name="Pradella S."/>
            <person name="Rachid S."/>
            <person name="Raddatz G."/>
            <person name="Rosenau F."/>
            <person name="Rueckert C."/>
            <person name="Sasse F."/>
            <person name="Scharfe M."/>
            <person name="Schuster S.C."/>
            <person name="Suen G."/>
            <person name="Treuner-Lange A."/>
            <person name="Velicer G.J."/>
            <person name="Vorholter F.-J."/>
            <person name="Weissman K.J."/>
            <person name="Welch R.D."/>
            <person name="Wenzel S.C."/>
            <person name="Whitworth D.E."/>
            <person name="Wilhelm S."/>
            <person name="Wittmann C."/>
            <person name="Bloecker H."/>
            <person name="Puehler A."/>
            <person name="Mueller R."/>
        </authorList>
    </citation>
    <scope>NUCLEOTIDE SEQUENCE [LARGE SCALE GENOMIC DNA]</scope>
    <source>
        <strain evidence="6">So ce56</strain>
    </source>
</reference>
<evidence type="ECO:0000313" key="6">
    <source>
        <dbReference type="Proteomes" id="UP000002139"/>
    </source>
</evidence>
<dbReference type="InterPro" id="IPR013229">
    <property type="entry name" value="PEGA"/>
</dbReference>
<dbReference type="eggNOG" id="COG0457">
    <property type="taxonomic scope" value="Bacteria"/>
</dbReference>
<evidence type="ECO:0000259" key="4">
    <source>
        <dbReference type="Pfam" id="PF08308"/>
    </source>
</evidence>
<feature type="domain" description="PEGA" evidence="4">
    <location>
        <begin position="173"/>
        <end position="238"/>
    </location>
</feature>
<organism evidence="5 6">
    <name type="scientific">Sorangium cellulosum (strain So ce56)</name>
    <name type="common">Polyangium cellulosum (strain So ce56)</name>
    <dbReference type="NCBI Taxonomy" id="448385"/>
    <lineage>
        <taxon>Bacteria</taxon>
        <taxon>Pseudomonadati</taxon>
        <taxon>Myxococcota</taxon>
        <taxon>Polyangia</taxon>
        <taxon>Polyangiales</taxon>
        <taxon>Polyangiaceae</taxon>
        <taxon>Sorangium</taxon>
    </lineage>
</organism>
<accession>A9GBC0</accession>
<evidence type="ECO:0000256" key="3">
    <source>
        <dbReference type="SAM" id="SignalP"/>
    </source>
</evidence>
<evidence type="ECO:0000256" key="2">
    <source>
        <dbReference type="SAM" id="Phobius"/>
    </source>
</evidence>
<dbReference type="BioCyc" id="SCEL448385:SCE_RS14495-MONOMER"/>
<evidence type="ECO:0000256" key="1">
    <source>
        <dbReference type="SAM" id="MobiDB-lite"/>
    </source>
</evidence>
<keyword evidence="6" id="KW-1185">Reference proteome</keyword>
<feature type="domain" description="PEGA" evidence="4">
    <location>
        <begin position="246"/>
        <end position="307"/>
    </location>
</feature>
<feature type="signal peptide" evidence="3">
    <location>
        <begin position="1"/>
        <end position="43"/>
    </location>
</feature>
<dbReference type="STRING" id="448385.sce2826"/>
<evidence type="ECO:0000313" key="5">
    <source>
        <dbReference type="EMBL" id="CAN92985.1"/>
    </source>
</evidence>
<feature type="transmembrane region" description="Helical" evidence="2">
    <location>
        <begin position="317"/>
        <end position="338"/>
    </location>
</feature>
<gene>
    <name evidence="5" type="ordered locus">sce2826</name>
</gene>
<dbReference type="Proteomes" id="UP000002139">
    <property type="component" value="Chromosome"/>
</dbReference>
<feature type="chain" id="PRO_5002735853" evidence="3">
    <location>
        <begin position="44"/>
        <end position="371"/>
    </location>
</feature>
<dbReference type="Gene3D" id="1.25.40.10">
    <property type="entry name" value="Tetratricopeptide repeat domain"/>
    <property type="match status" value="1"/>
</dbReference>
<keyword evidence="2" id="KW-1133">Transmembrane helix</keyword>